<proteinExistence type="predicted"/>
<evidence type="ECO:0000313" key="2">
    <source>
        <dbReference type="Proteomes" id="UP000237105"/>
    </source>
</evidence>
<name>A0A2P5A8F6_PARAD</name>
<accession>A0A2P5A8F6</accession>
<dbReference type="EMBL" id="JXTB01000779">
    <property type="protein sequence ID" value="PON32818.1"/>
    <property type="molecule type" value="Genomic_DNA"/>
</dbReference>
<protein>
    <submittedName>
        <fullName evidence="1">Uncharacterized protein</fullName>
    </submittedName>
</protein>
<dbReference type="Proteomes" id="UP000237105">
    <property type="component" value="Unassembled WGS sequence"/>
</dbReference>
<reference evidence="2" key="1">
    <citation type="submission" date="2016-06" db="EMBL/GenBank/DDBJ databases">
        <title>Parallel loss of symbiosis genes in relatives of nitrogen-fixing non-legume Parasponia.</title>
        <authorList>
            <person name="Van Velzen R."/>
            <person name="Holmer R."/>
            <person name="Bu F."/>
            <person name="Rutten L."/>
            <person name="Van Zeijl A."/>
            <person name="Liu W."/>
            <person name="Santuari L."/>
            <person name="Cao Q."/>
            <person name="Sharma T."/>
            <person name="Shen D."/>
            <person name="Roswanjaya Y."/>
            <person name="Wardhani T."/>
            <person name="Kalhor M.S."/>
            <person name="Jansen J."/>
            <person name="Van den Hoogen J."/>
            <person name="Gungor B."/>
            <person name="Hartog M."/>
            <person name="Hontelez J."/>
            <person name="Verver J."/>
            <person name="Yang W.-C."/>
            <person name="Schijlen E."/>
            <person name="Repin R."/>
            <person name="Schilthuizen M."/>
            <person name="Schranz E."/>
            <person name="Heidstra R."/>
            <person name="Miyata K."/>
            <person name="Fedorova E."/>
            <person name="Kohlen W."/>
            <person name="Bisseling T."/>
            <person name="Smit S."/>
            <person name="Geurts R."/>
        </authorList>
    </citation>
    <scope>NUCLEOTIDE SEQUENCE [LARGE SCALE GENOMIC DNA]</scope>
    <source>
        <strain evidence="2">cv. WU1-14</strain>
    </source>
</reference>
<comment type="caution">
    <text evidence="1">The sequence shown here is derived from an EMBL/GenBank/DDBJ whole genome shotgun (WGS) entry which is preliminary data.</text>
</comment>
<keyword evidence="2" id="KW-1185">Reference proteome</keyword>
<sequence length="78" mass="8265">MNLDLNLVDIGFKDQMPEGVNKKYGFETGAVDGGGATASAVCGAARKWSRGGASGREVGSWSSGVWANLSVREWRSEE</sequence>
<evidence type="ECO:0000313" key="1">
    <source>
        <dbReference type="EMBL" id="PON32818.1"/>
    </source>
</evidence>
<organism evidence="1 2">
    <name type="scientific">Parasponia andersonii</name>
    <name type="common">Sponia andersonii</name>
    <dbReference type="NCBI Taxonomy" id="3476"/>
    <lineage>
        <taxon>Eukaryota</taxon>
        <taxon>Viridiplantae</taxon>
        <taxon>Streptophyta</taxon>
        <taxon>Embryophyta</taxon>
        <taxon>Tracheophyta</taxon>
        <taxon>Spermatophyta</taxon>
        <taxon>Magnoliopsida</taxon>
        <taxon>eudicotyledons</taxon>
        <taxon>Gunneridae</taxon>
        <taxon>Pentapetalae</taxon>
        <taxon>rosids</taxon>
        <taxon>fabids</taxon>
        <taxon>Rosales</taxon>
        <taxon>Cannabaceae</taxon>
        <taxon>Parasponia</taxon>
    </lineage>
</organism>
<gene>
    <name evidence="1" type="ORF">PanWU01x14_357990</name>
</gene>
<dbReference type="AlphaFoldDB" id="A0A2P5A8F6"/>